<keyword evidence="3" id="KW-1185">Reference proteome</keyword>
<dbReference type="EMBL" id="CP098736">
    <property type="protein sequence ID" value="USE79508.1"/>
    <property type="molecule type" value="Genomic_DNA"/>
</dbReference>
<evidence type="ECO:0008006" key="4">
    <source>
        <dbReference type="Google" id="ProtNLM"/>
    </source>
</evidence>
<proteinExistence type="predicted"/>
<dbReference type="RefSeq" id="WP_252252965.1">
    <property type="nucleotide sequence ID" value="NZ_CP098736.1"/>
</dbReference>
<gene>
    <name evidence="2" type="ORF">NDR89_23235</name>
</gene>
<reference evidence="2" key="1">
    <citation type="submission" date="2022-06" db="EMBL/GenBank/DDBJ databases">
        <title>Complete genome sequence and characterization of Cupriavidus gilardii QJ1 isolated from contaminating cells.</title>
        <authorList>
            <person name="Qi J."/>
        </authorList>
    </citation>
    <scope>NUCLEOTIDE SEQUENCE</scope>
    <source>
        <strain evidence="2">QJ1</strain>
    </source>
</reference>
<dbReference type="Proteomes" id="UP001056648">
    <property type="component" value="Chromosome 2"/>
</dbReference>
<evidence type="ECO:0000256" key="1">
    <source>
        <dbReference type="SAM" id="MobiDB-lite"/>
    </source>
</evidence>
<organism evidence="2 3">
    <name type="scientific">Cupriavidus gilardii</name>
    <dbReference type="NCBI Taxonomy" id="82541"/>
    <lineage>
        <taxon>Bacteria</taxon>
        <taxon>Pseudomonadati</taxon>
        <taxon>Pseudomonadota</taxon>
        <taxon>Betaproteobacteria</taxon>
        <taxon>Burkholderiales</taxon>
        <taxon>Burkholderiaceae</taxon>
        <taxon>Cupriavidus</taxon>
    </lineage>
</organism>
<accession>A0ABY4VVV4</accession>
<evidence type="ECO:0000313" key="3">
    <source>
        <dbReference type="Proteomes" id="UP001056648"/>
    </source>
</evidence>
<sequence length="254" mass="28610">MARARNLKPSFFTNDLLAEIHPLGRLLFQGLWCIADREGRLEDRPKRIKAELLPYDDCDADALLNDLVKHGFILRYEADGHRFIQVVNFAKHQNPHIKEAASTIPAPCEHSASPVQAQEDPGLAGLIPDSLNPITDSGFPLEPAPAKPSPASRGSTLPKDWNPDDDQIEFCRRERPDLDPYAVASRFRDYWVAVPGAKGRKSDWSATWRNWVRNEKASARASPRQSESDRRMAEFLAPSIFPDDGLTIDMEDTR</sequence>
<protein>
    <recommendedName>
        <fullName evidence="4">DnaT DNA-binding domain-containing protein</fullName>
    </recommendedName>
</protein>
<feature type="region of interest" description="Disordered" evidence="1">
    <location>
        <begin position="134"/>
        <end position="164"/>
    </location>
</feature>
<name>A0ABY4VVV4_9BURK</name>
<evidence type="ECO:0000313" key="2">
    <source>
        <dbReference type="EMBL" id="USE79508.1"/>
    </source>
</evidence>